<dbReference type="PANTHER" id="PTHR43792">
    <property type="entry name" value="GNAT FAMILY, PUTATIVE (AFU_ORTHOLOGUE AFUA_3G00765)-RELATED-RELATED"/>
    <property type="match status" value="1"/>
</dbReference>
<proteinExistence type="predicted"/>
<evidence type="ECO:0000259" key="1">
    <source>
        <dbReference type="PROSITE" id="PS51186"/>
    </source>
</evidence>
<feature type="domain" description="N-acetyltransferase" evidence="1">
    <location>
        <begin position="32"/>
        <end position="188"/>
    </location>
</feature>
<dbReference type="EMBL" id="FNEJ01000001">
    <property type="protein sequence ID" value="SDI10672.1"/>
    <property type="molecule type" value="Genomic_DNA"/>
</dbReference>
<dbReference type="PANTHER" id="PTHR43792:SF1">
    <property type="entry name" value="N-ACETYLTRANSFERASE DOMAIN-CONTAINING PROTEIN"/>
    <property type="match status" value="1"/>
</dbReference>
<dbReference type="OrthoDB" id="6293260at2"/>
<protein>
    <submittedName>
        <fullName evidence="2">Protein N-acetyltransferase, RimJ/RimL family</fullName>
    </submittedName>
</protein>
<dbReference type="GO" id="GO:0016747">
    <property type="term" value="F:acyltransferase activity, transferring groups other than amino-acyl groups"/>
    <property type="evidence" value="ECO:0007669"/>
    <property type="project" value="InterPro"/>
</dbReference>
<dbReference type="InterPro" id="IPR000182">
    <property type="entry name" value="GNAT_dom"/>
</dbReference>
<gene>
    <name evidence="2" type="ORF">SAMN04487993_100169</name>
</gene>
<evidence type="ECO:0000313" key="3">
    <source>
        <dbReference type="Proteomes" id="UP000199093"/>
    </source>
</evidence>
<dbReference type="AlphaFoldDB" id="A0A1G8HVU8"/>
<keyword evidence="2" id="KW-0808">Transferase</keyword>
<dbReference type="Proteomes" id="UP000199093">
    <property type="component" value="Unassembled WGS sequence"/>
</dbReference>
<dbReference type="STRING" id="555512.SAMN04487993_100169"/>
<sequence>MTAPCERHRPGPAARAAARLGGRLPVLDTRRLQLRAPRIYDFDAYAAILMSDRAALMGGPYSRAQAWGAFTSHTALWLLHGHGLWTIDAETRPSAGFILLGYDHDTPEAELRVILSADAEGQGYATEAMEAARGHAFGDLGWDSVVSCVTKPNARARALMRRLGAKRDAAAEESLGDAELCVYRHRPEVA</sequence>
<name>A0A1G8HVU8_9RHOB</name>
<keyword evidence="3" id="KW-1185">Reference proteome</keyword>
<dbReference type="RefSeq" id="WP_089841945.1">
    <property type="nucleotide sequence ID" value="NZ_FNEJ01000001.1"/>
</dbReference>
<dbReference type="InterPro" id="IPR051531">
    <property type="entry name" value="N-acetyltransferase"/>
</dbReference>
<dbReference type="Pfam" id="PF13302">
    <property type="entry name" value="Acetyltransf_3"/>
    <property type="match status" value="1"/>
</dbReference>
<dbReference type="InterPro" id="IPR016181">
    <property type="entry name" value="Acyl_CoA_acyltransferase"/>
</dbReference>
<dbReference type="SUPFAM" id="SSF55729">
    <property type="entry name" value="Acyl-CoA N-acyltransferases (Nat)"/>
    <property type="match status" value="1"/>
</dbReference>
<accession>A0A1G8HVU8</accession>
<reference evidence="2 3" key="1">
    <citation type="submission" date="2016-10" db="EMBL/GenBank/DDBJ databases">
        <authorList>
            <person name="de Groot N.N."/>
        </authorList>
    </citation>
    <scope>NUCLEOTIDE SEQUENCE [LARGE SCALE GENOMIC DNA]</scope>
    <source>
        <strain evidence="2 3">DSM 26424</strain>
    </source>
</reference>
<evidence type="ECO:0000313" key="2">
    <source>
        <dbReference type="EMBL" id="SDI10672.1"/>
    </source>
</evidence>
<dbReference type="Gene3D" id="3.40.630.30">
    <property type="match status" value="1"/>
</dbReference>
<organism evidence="2 3">
    <name type="scientific">Salipiger marinus</name>
    <dbReference type="NCBI Taxonomy" id="555512"/>
    <lineage>
        <taxon>Bacteria</taxon>
        <taxon>Pseudomonadati</taxon>
        <taxon>Pseudomonadota</taxon>
        <taxon>Alphaproteobacteria</taxon>
        <taxon>Rhodobacterales</taxon>
        <taxon>Roseobacteraceae</taxon>
        <taxon>Salipiger</taxon>
    </lineage>
</organism>
<dbReference type="PROSITE" id="PS51186">
    <property type="entry name" value="GNAT"/>
    <property type="match status" value="1"/>
</dbReference>